<dbReference type="AlphaFoldDB" id="A0A9D4TW72"/>
<dbReference type="PANTHER" id="PTHR31350:SF21">
    <property type="entry name" value="F-BOX ONLY PROTEIN 21"/>
    <property type="match status" value="1"/>
</dbReference>
<dbReference type="SUPFAM" id="SSF48452">
    <property type="entry name" value="TPR-like"/>
    <property type="match status" value="1"/>
</dbReference>
<evidence type="ECO:0000259" key="1">
    <source>
        <dbReference type="Pfam" id="PF13369"/>
    </source>
</evidence>
<keyword evidence="3" id="KW-1185">Reference proteome</keyword>
<protein>
    <recommendedName>
        <fullName evidence="1">Protein SirB1 N-terminal domain-containing protein</fullName>
    </recommendedName>
</protein>
<dbReference type="Pfam" id="PF13369">
    <property type="entry name" value="Transglut_core2"/>
    <property type="match status" value="1"/>
</dbReference>
<reference evidence="2" key="1">
    <citation type="journal article" date="2019" name="Plant J.">
        <title>Chlorella vulgaris genome assembly and annotation reveals the molecular basis for metabolic acclimation to high light conditions.</title>
        <authorList>
            <person name="Cecchin M."/>
            <person name="Marcolungo L."/>
            <person name="Rossato M."/>
            <person name="Girolomoni L."/>
            <person name="Cosentino E."/>
            <person name="Cuine S."/>
            <person name="Li-Beisson Y."/>
            <person name="Delledonne M."/>
            <person name="Ballottari M."/>
        </authorList>
    </citation>
    <scope>NUCLEOTIDE SEQUENCE</scope>
    <source>
        <strain evidence="2">211/11P</strain>
    </source>
</reference>
<organism evidence="2 3">
    <name type="scientific">Chlorella vulgaris</name>
    <name type="common">Green alga</name>
    <dbReference type="NCBI Taxonomy" id="3077"/>
    <lineage>
        <taxon>Eukaryota</taxon>
        <taxon>Viridiplantae</taxon>
        <taxon>Chlorophyta</taxon>
        <taxon>core chlorophytes</taxon>
        <taxon>Trebouxiophyceae</taxon>
        <taxon>Chlorellales</taxon>
        <taxon>Chlorellaceae</taxon>
        <taxon>Chlorella clade</taxon>
        <taxon>Chlorella</taxon>
    </lineage>
</organism>
<name>A0A9D4TW72_CHLVU</name>
<gene>
    <name evidence="2" type="ORF">D9Q98_002398</name>
</gene>
<evidence type="ECO:0000313" key="3">
    <source>
        <dbReference type="Proteomes" id="UP001055712"/>
    </source>
</evidence>
<comment type="caution">
    <text evidence="2">The sequence shown here is derived from an EMBL/GenBank/DDBJ whole genome shotgun (WGS) entry which is preliminary data.</text>
</comment>
<dbReference type="PANTHER" id="PTHR31350">
    <property type="entry name" value="SI:DKEY-261L7.2"/>
    <property type="match status" value="1"/>
</dbReference>
<feature type="domain" description="Protein SirB1 N-terminal" evidence="1">
    <location>
        <begin position="74"/>
        <end position="228"/>
    </location>
</feature>
<accession>A0A9D4TW72</accession>
<dbReference type="InterPro" id="IPR011990">
    <property type="entry name" value="TPR-like_helical_dom_sf"/>
</dbReference>
<reference evidence="2" key="2">
    <citation type="submission" date="2020-11" db="EMBL/GenBank/DDBJ databases">
        <authorList>
            <person name="Cecchin M."/>
            <person name="Marcolungo L."/>
            <person name="Rossato M."/>
            <person name="Girolomoni L."/>
            <person name="Cosentino E."/>
            <person name="Cuine S."/>
            <person name="Li-Beisson Y."/>
            <person name="Delledonne M."/>
            <person name="Ballottari M."/>
        </authorList>
    </citation>
    <scope>NUCLEOTIDE SEQUENCE</scope>
    <source>
        <strain evidence="2">211/11P</strain>
        <tissue evidence="2">Whole cell</tissue>
    </source>
</reference>
<dbReference type="Proteomes" id="UP001055712">
    <property type="component" value="Unassembled WGS sequence"/>
</dbReference>
<dbReference type="InterPro" id="IPR032698">
    <property type="entry name" value="SirB1_N"/>
</dbReference>
<dbReference type="Pfam" id="PF13371">
    <property type="entry name" value="TPR_9"/>
    <property type="match status" value="1"/>
</dbReference>
<dbReference type="Gene3D" id="1.25.40.10">
    <property type="entry name" value="Tetratricopeptide repeat domain"/>
    <property type="match status" value="1"/>
</dbReference>
<proteinExistence type="predicted"/>
<evidence type="ECO:0000313" key="2">
    <source>
        <dbReference type="EMBL" id="KAI3436345.1"/>
    </source>
</evidence>
<sequence length="310" mass="34403">MRCSATVRLVAAAAAASGGDNTEDIQDAFKRAAAAQQALEEYRLLMQRPDDSLDLVACTSLIARHRYPLLDHAEVVEQLDDLAVQVQGRLPAAPYPLKVLQTISKHLYEDRGFRGNTTDYYSPDNSCINKVLQSRQGLPISLSLVYMEVARRVGVPMVGVNIPAHFFISPADPQLEFLVDPFGGSISFLQDAEETLARIAGTNIVLDPAFITAKQPMPPRVFLARWLNNLAAVYANVQQDWASAYAISQYMLATRPGDVDVLRDSGVLLYRGKRFAECIETFREYLARAPSDSEDAERIRAVLRSLEQQD</sequence>
<dbReference type="OrthoDB" id="28868at2759"/>
<dbReference type="EMBL" id="SIDB01000002">
    <property type="protein sequence ID" value="KAI3436345.1"/>
    <property type="molecule type" value="Genomic_DNA"/>
</dbReference>